<comment type="caution">
    <text evidence="2">The sequence shown here is derived from an EMBL/GenBank/DDBJ whole genome shotgun (WGS) entry which is preliminary data.</text>
</comment>
<dbReference type="GO" id="GO:0016787">
    <property type="term" value="F:hydrolase activity"/>
    <property type="evidence" value="ECO:0007669"/>
    <property type="project" value="UniProtKB-KW"/>
</dbReference>
<name>A0ABU6DA49_9BACL</name>
<organism evidence="2 3">
    <name type="scientific">Paenibacillus chondroitinus</name>
    <dbReference type="NCBI Taxonomy" id="59842"/>
    <lineage>
        <taxon>Bacteria</taxon>
        <taxon>Bacillati</taxon>
        <taxon>Bacillota</taxon>
        <taxon>Bacilli</taxon>
        <taxon>Bacillales</taxon>
        <taxon>Paenibacillaceae</taxon>
        <taxon>Paenibacillus</taxon>
    </lineage>
</organism>
<dbReference type="Pfam" id="PF00561">
    <property type="entry name" value="Abhydrolase_1"/>
    <property type="match status" value="1"/>
</dbReference>
<evidence type="ECO:0000313" key="3">
    <source>
        <dbReference type="Proteomes" id="UP001355653"/>
    </source>
</evidence>
<proteinExistence type="predicted"/>
<dbReference type="RefSeq" id="WP_127458304.1">
    <property type="nucleotide sequence ID" value="NZ_JAROBY010000017.1"/>
</dbReference>
<dbReference type="SUPFAM" id="SSF53474">
    <property type="entry name" value="alpha/beta-Hydrolases"/>
    <property type="match status" value="1"/>
</dbReference>
<dbReference type="InterPro" id="IPR050266">
    <property type="entry name" value="AB_hydrolase_sf"/>
</dbReference>
<dbReference type="Proteomes" id="UP001355653">
    <property type="component" value="Unassembled WGS sequence"/>
</dbReference>
<dbReference type="InterPro" id="IPR029058">
    <property type="entry name" value="AB_hydrolase_fold"/>
</dbReference>
<gene>
    <name evidence="2" type="ORF">P5G65_11975</name>
</gene>
<feature type="domain" description="AB hydrolase-1" evidence="1">
    <location>
        <begin position="37"/>
        <end position="283"/>
    </location>
</feature>
<dbReference type="PANTHER" id="PTHR43798:SF33">
    <property type="entry name" value="HYDROLASE, PUTATIVE (AFU_ORTHOLOGUE AFUA_2G14860)-RELATED"/>
    <property type="match status" value="1"/>
</dbReference>
<evidence type="ECO:0000259" key="1">
    <source>
        <dbReference type="Pfam" id="PF00561"/>
    </source>
</evidence>
<protein>
    <submittedName>
        <fullName evidence="2">Alpha/beta hydrolase</fullName>
    </submittedName>
</protein>
<keyword evidence="2" id="KW-0378">Hydrolase</keyword>
<dbReference type="InterPro" id="IPR000073">
    <property type="entry name" value="AB_hydrolase_1"/>
</dbReference>
<keyword evidence="3" id="KW-1185">Reference proteome</keyword>
<dbReference type="PANTHER" id="PTHR43798">
    <property type="entry name" value="MONOACYLGLYCEROL LIPASE"/>
    <property type="match status" value="1"/>
</dbReference>
<reference evidence="2 3" key="1">
    <citation type="submission" date="2023-03" db="EMBL/GenBank/DDBJ databases">
        <title>Bacillus Genome Sequencing.</title>
        <authorList>
            <person name="Dunlap C."/>
        </authorList>
    </citation>
    <scope>NUCLEOTIDE SEQUENCE [LARGE SCALE GENOMIC DNA]</scope>
    <source>
        <strain evidence="2 3">NRS-1351</strain>
    </source>
</reference>
<dbReference type="Gene3D" id="3.40.50.1820">
    <property type="entry name" value="alpha/beta hydrolase"/>
    <property type="match status" value="1"/>
</dbReference>
<evidence type="ECO:0000313" key="2">
    <source>
        <dbReference type="EMBL" id="MEB4794620.1"/>
    </source>
</evidence>
<sequence length="300" mass="33749">MSNMVTNHPHPLTLGMHVIEIDGVKQVYHVAGTGNGPVCIVHSGGPGMNWKSTEMPLLEQTMTMVYLEPVGTGNSGFLPDTDYSMPRYAYFAHKVVEHLGTGLRPYFIGQSHGGFVGLQYALDYPDELGGLILFSTAPLMNSELFEEMLRGLEKFVERYPDKPEAADTIPAFKAFMDGSIKDKETYMATLDLLLPAYFGNYWNLPPGLEEWKATVDFTMTERADSPFDVRDVLDTILTRTLILVGEYDFCTGPRWAKEMAEKIPSSQIHTFEKGGHMSHFEHAQEFMNVVNDFVFLEIKK</sequence>
<dbReference type="EMBL" id="JAROBY010000017">
    <property type="protein sequence ID" value="MEB4794620.1"/>
    <property type="molecule type" value="Genomic_DNA"/>
</dbReference>
<accession>A0ABU6DA49</accession>